<evidence type="ECO:0000256" key="1">
    <source>
        <dbReference type="SAM" id="MobiDB-lite"/>
    </source>
</evidence>
<sequence length="282" mass="32407">MLYINKSYATPHWSQGNSVTERSFRTFHNIISKYISKDQPDFDELIDYASFCYNTSIHSSTGETPFFLMFGRDPIFCIDQILDPSINSMATNDISEFKQKLVTSLRKAWEIAADENKKAQLKSKEQYDKLLRNPTITVGDRVLLRNYAGRVETSKKFHIPLKEIFRAIKIESSHLTITSCNSPNAPTRIVHINQLKKCFEELTPACTSPNLLDEEIESLNKAENERKEKEQVTSQGSENSEKVKEKDTREPSPNKNKLKTSPIRQKGYNLRANPKPRKLSID</sequence>
<dbReference type="Proteomes" id="UP000580250">
    <property type="component" value="Unassembled WGS sequence"/>
</dbReference>
<evidence type="ECO:0000259" key="2">
    <source>
        <dbReference type="PROSITE" id="PS50994"/>
    </source>
</evidence>
<dbReference type="OrthoDB" id="5865975at2759"/>
<dbReference type="GO" id="GO:0003676">
    <property type="term" value="F:nucleic acid binding"/>
    <property type="evidence" value="ECO:0007669"/>
    <property type="project" value="InterPro"/>
</dbReference>
<dbReference type="AlphaFoldDB" id="A0A6V7TI90"/>
<evidence type="ECO:0000313" key="4">
    <source>
        <dbReference type="Proteomes" id="UP000580250"/>
    </source>
</evidence>
<feature type="region of interest" description="Disordered" evidence="1">
    <location>
        <begin position="223"/>
        <end position="282"/>
    </location>
</feature>
<dbReference type="GO" id="GO:0015074">
    <property type="term" value="P:DNA integration"/>
    <property type="evidence" value="ECO:0007669"/>
    <property type="project" value="InterPro"/>
</dbReference>
<feature type="domain" description="Integrase catalytic" evidence="2">
    <location>
        <begin position="1"/>
        <end position="73"/>
    </location>
</feature>
<protein>
    <recommendedName>
        <fullName evidence="2">Integrase catalytic domain-containing protein</fullName>
    </recommendedName>
</protein>
<dbReference type="InterPro" id="IPR036397">
    <property type="entry name" value="RNaseH_sf"/>
</dbReference>
<dbReference type="PROSITE" id="PS50994">
    <property type="entry name" value="INTEGRASE"/>
    <property type="match status" value="1"/>
</dbReference>
<proteinExistence type="predicted"/>
<dbReference type="InterPro" id="IPR012337">
    <property type="entry name" value="RNaseH-like_sf"/>
</dbReference>
<feature type="compositionally biased region" description="Basic and acidic residues" evidence="1">
    <location>
        <begin position="239"/>
        <end position="252"/>
    </location>
</feature>
<name>A0A6V7TI90_MELEN</name>
<dbReference type="SUPFAM" id="SSF53098">
    <property type="entry name" value="Ribonuclease H-like"/>
    <property type="match status" value="1"/>
</dbReference>
<gene>
    <name evidence="3" type="ORF">MENT_LOCUS454</name>
</gene>
<dbReference type="PANTHER" id="PTHR37984">
    <property type="entry name" value="PROTEIN CBG26694"/>
    <property type="match status" value="1"/>
</dbReference>
<dbReference type="EMBL" id="CAJEWN010000002">
    <property type="protein sequence ID" value="CAD2123476.1"/>
    <property type="molecule type" value="Genomic_DNA"/>
</dbReference>
<dbReference type="Gene3D" id="3.30.420.10">
    <property type="entry name" value="Ribonuclease H-like superfamily/Ribonuclease H"/>
    <property type="match status" value="1"/>
</dbReference>
<accession>A0A6V7TI90</accession>
<comment type="caution">
    <text evidence="3">The sequence shown here is derived from an EMBL/GenBank/DDBJ whole genome shotgun (WGS) entry which is preliminary data.</text>
</comment>
<organism evidence="3 4">
    <name type="scientific">Meloidogyne enterolobii</name>
    <name type="common">Root-knot nematode worm</name>
    <name type="synonym">Meloidogyne mayaguensis</name>
    <dbReference type="NCBI Taxonomy" id="390850"/>
    <lineage>
        <taxon>Eukaryota</taxon>
        <taxon>Metazoa</taxon>
        <taxon>Ecdysozoa</taxon>
        <taxon>Nematoda</taxon>
        <taxon>Chromadorea</taxon>
        <taxon>Rhabditida</taxon>
        <taxon>Tylenchina</taxon>
        <taxon>Tylenchomorpha</taxon>
        <taxon>Tylenchoidea</taxon>
        <taxon>Meloidogynidae</taxon>
        <taxon>Meloidogyninae</taxon>
        <taxon>Meloidogyne</taxon>
    </lineage>
</organism>
<dbReference type="InterPro" id="IPR001584">
    <property type="entry name" value="Integrase_cat-core"/>
</dbReference>
<dbReference type="PANTHER" id="PTHR37984:SF15">
    <property type="entry name" value="INTEGRASE CATALYTIC DOMAIN-CONTAINING PROTEIN"/>
    <property type="match status" value="1"/>
</dbReference>
<reference evidence="3 4" key="1">
    <citation type="submission" date="2020-08" db="EMBL/GenBank/DDBJ databases">
        <authorList>
            <person name="Koutsovoulos G."/>
            <person name="Danchin GJ E."/>
        </authorList>
    </citation>
    <scope>NUCLEOTIDE SEQUENCE [LARGE SCALE GENOMIC DNA]</scope>
</reference>
<evidence type="ECO:0000313" key="3">
    <source>
        <dbReference type="EMBL" id="CAD2123476.1"/>
    </source>
</evidence>
<dbReference type="InterPro" id="IPR050951">
    <property type="entry name" value="Retrovirus_Pol_polyprotein"/>
</dbReference>